<dbReference type="PANTHER" id="PTHR33403">
    <property type="entry name" value="SPR1"/>
    <property type="match status" value="1"/>
</dbReference>
<comment type="similarity">
    <text evidence="1">Belongs to the SPIRAL1 family.</text>
</comment>
<dbReference type="GO" id="GO:0010005">
    <property type="term" value="C:cortical microtubule, transverse to long axis"/>
    <property type="evidence" value="ECO:0007669"/>
    <property type="project" value="TreeGrafter"/>
</dbReference>
<evidence type="ECO:0000256" key="1">
    <source>
        <dbReference type="ARBA" id="ARBA00009656"/>
    </source>
</evidence>
<sequence>MSRGGMSSGGGRSSLGYLFEPEETTTPYHTMAKSIPKTVKTPDINRSSAKDENKMMGAEADQAQEPPLLPPLKREASNPLLSSSRPPCNIYHTGQLSSNNSGFLITDRPSTRVRCAPGGPSSLGFLFGEEHEK</sequence>
<dbReference type="Proteomes" id="UP000823388">
    <property type="component" value="Chromosome 7K"/>
</dbReference>
<dbReference type="PANTHER" id="PTHR33403:SF42">
    <property type="entry name" value="PROTEIN SPIRAL1-LIKE 4"/>
    <property type="match status" value="1"/>
</dbReference>
<dbReference type="InterPro" id="IPR039613">
    <property type="entry name" value="SPR1/2/3/4/5"/>
</dbReference>
<evidence type="ECO:0000256" key="2">
    <source>
        <dbReference type="ARBA" id="ARBA00022701"/>
    </source>
</evidence>
<feature type="region of interest" description="Disordered" evidence="3">
    <location>
        <begin position="1"/>
        <end position="133"/>
    </location>
</feature>
<evidence type="ECO:0000313" key="4">
    <source>
        <dbReference type="EMBL" id="KAG2574194.1"/>
    </source>
</evidence>
<keyword evidence="5" id="KW-1185">Reference proteome</keyword>
<proteinExistence type="inferred from homology"/>
<keyword evidence="2" id="KW-0493">Microtubule</keyword>
<reference evidence="4" key="1">
    <citation type="submission" date="2020-05" db="EMBL/GenBank/DDBJ databases">
        <title>WGS assembly of Panicum virgatum.</title>
        <authorList>
            <person name="Lovell J.T."/>
            <person name="Jenkins J."/>
            <person name="Shu S."/>
            <person name="Juenger T.E."/>
            <person name="Schmutz J."/>
        </authorList>
    </citation>
    <scope>NUCLEOTIDE SEQUENCE</scope>
    <source>
        <strain evidence="4">AP13</strain>
    </source>
</reference>
<organism evidence="4 5">
    <name type="scientific">Panicum virgatum</name>
    <name type="common">Blackwell switchgrass</name>
    <dbReference type="NCBI Taxonomy" id="38727"/>
    <lineage>
        <taxon>Eukaryota</taxon>
        <taxon>Viridiplantae</taxon>
        <taxon>Streptophyta</taxon>
        <taxon>Embryophyta</taxon>
        <taxon>Tracheophyta</taxon>
        <taxon>Spermatophyta</taxon>
        <taxon>Magnoliopsida</taxon>
        <taxon>Liliopsida</taxon>
        <taxon>Poales</taxon>
        <taxon>Poaceae</taxon>
        <taxon>PACMAD clade</taxon>
        <taxon>Panicoideae</taxon>
        <taxon>Panicodae</taxon>
        <taxon>Paniceae</taxon>
        <taxon>Panicinae</taxon>
        <taxon>Panicum</taxon>
        <taxon>Panicum sect. Hiantes</taxon>
    </lineage>
</organism>
<evidence type="ECO:0000313" key="5">
    <source>
        <dbReference type="Proteomes" id="UP000823388"/>
    </source>
</evidence>
<comment type="caution">
    <text evidence="4">The sequence shown here is derived from an EMBL/GenBank/DDBJ whole genome shotgun (WGS) entry which is preliminary data.</text>
</comment>
<dbReference type="GO" id="GO:0043622">
    <property type="term" value="P:cortical microtubule organization"/>
    <property type="evidence" value="ECO:0007669"/>
    <property type="project" value="InterPro"/>
</dbReference>
<feature type="compositionally biased region" description="Gly residues" evidence="3">
    <location>
        <begin position="1"/>
        <end position="13"/>
    </location>
</feature>
<evidence type="ECO:0000256" key="3">
    <source>
        <dbReference type="SAM" id="MobiDB-lite"/>
    </source>
</evidence>
<feature type="compositionally biased region" description="Polar residues" evidence="3">
    <location>
        <begin position="79"/>
        <end position="103"/>
    </location>
</feature>
<accession>A0A8T0QPB2</accession>
<gene>
    <name evidence="4" type="ORF">PVAP13_7KG310200</name>
</gene>
<name>A0A8T0QPB2_PANVG</name>
<dbReference type="AlphaFoldDB" id="A0A8T0QPB2"/>
<protein>
    <submittedName>
        <fullName evidence="4">Uncharacterized protein</fullName>
    </submittedName>
</protein>
<dbReference type="EMBL" id="CM029049">
    <property type="protein sequence ID" value="KAG2574194.1"/>
    <property type="molecule type" value="Genomic_DNA"/>
</dbReference>